<reference evidence="5" key="1">
    <citation type="submission" date="2017-09" db="EMBL/GenBank/DDBJ databases">
        <title>Metaegenomics of thermophilic ammonia-oxidizing enrichment culture.</title>
        <authorList>
            <person name="Kato S."/>
            <person name="Suzuki K."/>
        </authorList>
    </citation>
    <scope>NUCLEOTIDE SEQUENCE [LARGE SCALE GENOMIC DNA]</scope>
</reference>
<feature type="domain" description="Alpha glucuronidase N-terminal" evidence="3">
    <location>
        <begin position="43"/>
        <end position="126"/>
    </location>
</feature>
<evidence type="ECO:0000313" key="4">
    <source>
        <dbReference type="EMBL" id="GBC97892.1"/>
    </source>
</evidence>
<dbReference type="PANTHER" id="PTHR47406:SF2">
    <property type="entry name" value="ALPHA GLUCURONIDASE N-TERMINAL DOMAIN-CONTAINING PROTEIN"/>
    <property type="match status" value="1"/>
</dbReference>
<keyword evidence="1" id="KW-0378">Hydrolase</keyword>
<evidence type="ECO:0000256" key="1">
    <source>
        <dbReference type="ARBA" id="ARBA00022801"/>
    </source>
</evidence>
<dbReference type="GO" id="GO:0046559">
    <property type="term" value="F:alpha-glucuronidase activity"/>
    <property type="evidence" value="ECO:0007669"/>
    <property type="project" value="InterPro"/>
</dbReference>
<dbReference type="InterPro" id="IPR029018">
    <property type="entry name" value="Hex-like_dom2"/>
</dbReference>
<comment type="caution">
    <text evidence="4">The sequence shown here is derived from an EMBL/GenBank/DDBJ whole genome shotgun (WGS) entry which is preliminary data.</text>
</comment>
<evidence type="ECO:0000256" key="2">
    <source>
        <dbReference type="SAM" id="SignalP"/>
    </source>
</evidence>
<dbReference type="InterPro" id="IPR032287">
    <property type="entry name" value="DUF4838"/>
</dbReference>
<feature type="chain" id="PRO_5014181747" description="Alpha glucuronidase N-terminal domain-containing protein" evidence="2">
    <location>
        <begin position="27"/>
        <end position="879"/>
    </location>
</feature>
<proteinExistence type="predicted"/>
<dbReference type="Pfam" id="PF16126">
    <property type="entry name" value="DUF4838"/>
    <property type="match status" value="1"/>
</dbReference>
<dbReference type="AlphaFoldDB" id="A0A2H5X9M3"/>
<accession>A0A2H5X9M3</accession>
<dbReference type="Gene3D" id="3.30.379.10">
    <property type="entry name" value="Chitobiase/beta-hexosaminidase domain 2-like"/>
    <property type="match status" value="1"/>
</dbReference>
<dbReference type="EMBL" id="BEHT01000003">
    <property type="protein sequence ID" value="GBC97892.1"/>
    <property type="molecule type" value="Genomic_DNA"/>
</dbReference>
<keyword evidence="2" id="KW-0732">Signal</keyword>
<protein>
    <recommendedName>
        <fullName evidence="3">Alpha glucuronidase N-terminal domain-containing protein</fullName>
    </recommendedName>
</protein>
<dbReference type="Pfam" id="PF03648">
    <property type="entry name" value="Glyco_hydro_67N"/>
    <property type="match status" value="1"/>
</dbReference>
<sequence>MRTVQLVAASCWLLSVAAAQPLFVIAAKGQPQCVIALPVGAKERLMPIAQELQHWLGEIIGNLPAIDTFSPKTKSIVLGTAKDFPQQAKKERLSELGNEGFVVRTEKQNLRLLANTDLGLSHAVFAFLEAIGCRWFFPDPVWTVVPKQPDLTVQLYLRERPAFRWRRIWYGWGPRTPKLQADYEAWMRRNRQYGDFPVDCGHAYERYIPHREFEKHPEWFALVSGKRQPTQLCVSNPEVQQRVIEGVLNLFRKDPNRIMASVEPNDGGGHCECENCQAIGSVSDQVFFFANKIAEALQKEFPERFVGLLVYAYHSDPPKFRLLPNVYVEITTGFRYTKLTFDEQVSAFKKLGATVGVYDYFSVYPWDFDLPGAAKAGRFYELANAIKHYHRLGMVSYTAESSCNWGPNGLGYWIAAKLMWNPKLDPKALVKDFCEKAFGRAAEPMRRLYERWAKGERFSARTLKLALLDLRDAYERESDPQVQKRLNRIAMYLHWLRLWLDYDRSARWNQWGKVVTATPDEILRRAREVIVFSRRIMDTGLIHTYPMLFTEWFDHRFAALRKLEGVDLKQVEGWKQERTDIPTEEEVRQFFLDDLKRFADLTAVEIVGRQYGGRLVPVAQKLPKAVKMWGEVKRSSLFVESGVHYFVGRKGERLRLTYTPFDAGHTIDCRWTLKRVDRQEQIVAQGQAKAEKGKPATIELSIPADGIYAFDPGTDYWKAAQIEFDERPLSVWCGRYDEPNKPRQMPLRLWLPRGEPLYFFVPKGVKHFVIGIVAGGDPYTDLTVETADGTVIVKERIVSGDQISVIVDEDVRQYGEISEMAKHAILPAHQKSVTVPKGKDGQIWRLRLSSLRCIVELYDVLPYLARHPAELLVPEKALK</sequence>
<dbReference type="SUPFAM" id="SSF55545">
    <property type="entry name" value="beta-N-acetylhexosaminidase-like domain"/>
    <property type="match status" value="1"/>
</dbReference>
<dbReference type="GO" id="GO:0045493">
    <property type="term" value="P:xylan catabolic process"/>
    <property type="evidence" value="ECO:0007669"/>
    <property type="project" value="InterPro"/>
</dbReference>
<feature type="signal peptide" evidence="2">
    <location>
        <begin position="1"/>
        <end position="26"/>
    </location>
</feature>
<evidence type="ECO:0000313" key="5">
    <source>
        <dbReference type="Proteomes" id="UP000236173"/>
    </source>
</evidence>
<dbReference type="InterPro" id="IPR005154">
    <property type="entry name" value="Glyco_hydro_67_aGlcAse_N"/>
</dbReference>
<name>A0A2H5X9M3_9BACT</name>
<gene>
    <name evidence="4" type="ORF">HRbin17_00387</name>
</gene>
<evidence type="ECO:0000259" key="3">
    <source>
        <dbReference type="Pfam" id="PF03648"/>
    </source>
</evidence>
<dbReference type="PANTHER" id="PTHR47406">
    <property type="entry name" value="COAGULATION FACTOR 5/8 TYPE, C-TERMINAL"/>
    <property type="match status" value="1"/>
</dbReference>
<dbReference type="Proteomes" id="UP000236173">
    <property type="component" value="Unassembled WGS sequence"/>
</dbReference>
<organism evidence="4 5">
    <name type="scientific">Candidatus Fervidibacter japonicus</name>
    <dbReference type="NCBI Taxonomy" id="2035412"/>
    <lineage>
        <taxon>Bacteria</taxon>
        <taxon>Candidatus Fervidibacterota</taxon>
        <taxon>Candidatus Fervidibacter</taxon>
    </lineage>
</organism>